<comment type="subcellular location">
    <subcellularLocation>
        <location evidence="1">Periplasm</location>
    </subcellularLocation>
</comment>
<evidence type="ECO:0000256" key="1">
    <source>
        <dbReference type="ARBA" id="ARBA00004418"/>
    </source>
</evidence>
<dbReference type="RefSeq" id="WP_239369330.1">
    <property type="nucleotide sequence ID" value="NZ_JAKREW010000029.1"/>
</dbReference>
<keyword evidence="8" id="KW-1185">Reference proteome</keyword>
<keyword evidence="4 6" id="KW-0732">Signal</keyword>
<reference evidence="7 8" key="1">
    <citation type="submission" date="2022-02" db="EMBL/GenBank/DDBJ databases">
        <title>Draft genome sequence of Mezorhizobium retamae strain IRAMC:0171 isolated from Retama raetam nodules.</title>
        <authorList>
            <person name="Bengaied R."/>
            <person name="Sbissi I."/>
            <person name="Huber K."/>
            <person name="Ghodbane F."/>
            <person name="Nouioui I."/>
            <person name="Tarhouni M."/>
            <person name="Gtari M."/>
        </authorList>
    </citation>
    <scope>NUCLEOTIDE SEQUENCE [LARGE SCALE GENOMIC DNA]</scope>
    <source>
        <strain evidence="7 8">IRAMC:0171</strain>
    </source>
</reference>
<dbReference type="Proteomes" id="UP001201701">
    <property type="component" value="Unassembled WGS sequence"/>
</dbReference>
<evidence type="ECO:0000313" key="7">
    <source>
        <dbReference type="EMBL" id="MCG7507812.1"/>
    </source>
</evidence>
<dbReference type="EMBL" id="JAKREW010000029">
    <property type="protein sequence ID" value="MCG7507812.1"/>
    <property type="molecule type" value="Genomic_DNA"/>
</dbReference>
<comment type="caution">
    <text evidence="7">The sequence shown here is derived from an EMBL/GenBank/DDBJ whole genome shotgun (WGS) entry which is preliminary data.</text>
</comment>
<dbReference type="PANTHER" id="PTHR43649">
    <property type="entry name" value="ARABINOSE-BINDING PROTEIN-RELATED"/>
    <property type="match status" value="1"/>
</dbReference>
<feature type="signal peptide" evidence="6">
    <location>
        <begin position="1"/>
        <end position="24"/>
    </location>
</feature>
<organism evidence="7 8">
    <name type="scientific">Mesorhizobium retamae</name>
    <dbReference type="NCBI Taxonomy" id="2912854"/>
    <lineage>
        <taxon>Bacteria</taxon>
        <taxon>Pseudomonadati</taxon>
        <taxon>Pseudomonadota</taxon>
        <taxon>Alphaproteobacteria</taxon>
        <taxon>Hyphomicrobiales</taxon>
        <taxon>Phyllobacteriaceae</taxon>
        <taxon>Mesorhizobium</taxon>
    </lineage>
</organism>
<dbReference type="Pfam" id="PF01547">
    <property type="entry name" value="SBP_bac_1"/>
    <property type="match status" value="1"/>
</dbReference>
<dbReference type="PANTHER" id="PTHR43649:SF34">
    <property type="entry name" value="ABC TRANSPORTER PERIPLASMIC-BINDING PROTEIN YCJN-RELATED"/>
    <property type="match status" value="1"/>
</dbReference>
<name>A0ABS9QK44_9HYPH</name>
<evidence type="ECO:0000313" key="8">
    <source>
        <dbReference type="Proteomes" id="UP001201701"/>
    </source>
</evidence>
<dbReference type="Gene3D" id="3.40.190.10">
    <property type="entry name" value="Periplasmic binding protein-like II"/>
    <property type="match status" value="2"/>
</dbReference>
<accession>A0ABS9QK44</accession>
<evidence type="ECO:0000256" key="2">
    <source>
        <dbReference type="ARBA" id="ARBA00008520"/>
    </source>
</evidence>
<dbReference type="InterPro" id="IPR006059">
    <property type="entry name" value="SBP"/>
</dbReference>
<protein>
    <submittedName>
        <fullName evidence="7">Extracellular solute-binding protein</fullName>
    </submittedName>
</protein>
<comment type="similarity">
    <text evidence="2">Belongs to the bacterial solute-binding protein 1 family.</text>
</comment>
<keyword evidence="5" id="KW-0574">Periplasm</keyword>
<proteinExistence type="inferred from homology"/>
<gene>
    <name evidence="7" type="ORF">L4923_22490</name>
</gene>
<evidence type="ECO:0000256" key="6">
    <source>
        <dbReference type="SAM" id="SignalP"/>
    </source>
</evidence>
<dbReference type="SUPFAM" id="SSF53850">
    <property type="entry name" value="Periplasmic binding protein-like II"/>
    <property type="match status" value="1"/>
</dbReference>
<dbReference type="InterPro" id="IPR050490">
    <property type="entry name" value="Bact_solute-bd_prot1"/>
</dbReference>
<sequence length="415" mass="45320">MNSFFKGAACGLALLIHQSLPAFAEDVTLNAIFMKQAAYSEDDTKAMAKAFEEANPGLKVNLEFVPYEALHDKIVAAQGAGSSGYDVVLFDVIWPPEFATKGFLQDVTARVPKGDRDKVFDGAWTTVDYDGKIWGMPWILDTKYLFYNEDMLKQAGISAPPKTFEELAEQAKIIKDKGIAKYPIVWSWSQAEALICDYTSMVGGAKGSFIQDGKLSFDTGGSVEAVNYMKKTLDDGVTNPNSREYLEEDVRKVFSAGEAAFAMNWTYMFNMANDPKESKVAGKVGIVPAPGFKGKAEASAINGSMGLGISAGSKHPDEAWKFITFMTSQETQNKYAKLSLPIWKSSYEDPAVTKGQEKLIDAAKISLGVMFARPMTPSYPELSSILQKNIQQVLLGQASTDDAMRAATKAAGRLR</sequence>
<keyword evidence="3" id="KW-0813">Transport</keyword>
<evidence type="ECO:0000256" key="4">
    <source>
        <dbReference type="ARBA" id="ARBA00022729"/>
    </source>
</evidence>
<evidence type="ECO:0000256" key="3">
    <source>
        <dbReference type="ARBA" id="ARBA00022448"/>
    </source>
</evidence>
<evidence type="ECO:0000256" key="5">
    <source>
        <dbReference type="ARBA" id="ARBA00022764"/>
    </source>
</evidence>
<feature type="chain" id="PRO_5045955632" evidence="6">
    <location>
        <begin position="25"/>
        <end position="415"/>
    </location>
</feature>